<keyword evidence="3" id="KW-1185">Reference proteome</keyword>
<evidence type="ECO:0000313" key="3">
    <source>
        <dbReference type="Proteomes" id="UP001558613"/>
    </source>
</evidence>
<name>A0ABR3LNW3_9TELE</name>
<accession>A0ABR3LNW3</accession>
<gene>
    <name evidence="2" type="ORF">QQF64_015920</name>
</gene>
<feature type="compositionally biased region" description="Basic and acidic residues" evidence="1">
    <location>
        <begin position="1"/>
        <end position="11"/>
    </location>
</feature>
<dbReference type="Proteomes" id="UP001558613">
    <property type="component" value="Unassembled WGS sequence"/>
</dbReference>
<comment type="caution">
    <text evidence="2">The sequence shown here is derived from an EMBL/GenBank/DDBJ whole genome shotgun (WGS) entry which is preliminary data.</text>
</comment>
<reference evidence="2 3" key="1">
    <citation type="submission" date="2023-09" db="EMBL/GenBank/DDBJ databases">
        <authorList>
            <person name="Wang M."/>
        </authorList>
    </citation>
    <scope>NUCLEOTIDE SEQUENCE [LARGE SCALE GENOMIC DNA]</scope>
    <source>
        <strain evidence="2">GT-2023</strain>
        <tissue evidence="2">Liver</tissue>
    </source>
</reference>
<proteinExistence type="predicted"/>
<dbReference type="EMBL" id="JAYMGO010000020">
    <property type="protein sequence ID" value="KAL1253691.1"/>
    <property type="molecule type" value="Genomic_DNA"/>
</dbReference>
<protein>
    <submittedName>
        <fullName evidence="2">Uncharacterized protein</fullName>
    </submittedName>
</protein>
<organism evidence="2 3">
    <name type="scientific">Cirrhinus molitorella</name>
    <name type="common">mud carp</name>
    <dbReference type="NCBI Taxonomy" id="172907"/>
    <lineage>
        <taxon>Eukaryota</taxon>
        <taxon>Metazoa</taxon>
        <taxon>Chordata</taxon>
        <taxon>Craniata</taxon>
        <taxon>Vertebrata</taxon>
        <taxon>Euteleostomi</taxon>
        <taxon>Actinopterygii</taxon>
        <taxon>Neopterygii</taxon>
        <taxon>Teleostei</taxon>
        <taxon>Ostariophysi</taxon>
        <taxon>Cypriniformes</taxon>
        <taxon>Cyprinidae</taxon>
        <taxon>Labeoninae</taxon>
        <taxon>Labeonini</taxon>
        <taxon>Cirrhinus</taxon>
    </lineage>
</organism>
<evidence type="ECO:0000256" key="1">
    <source>
        <dbReference type="SAM" id="MobiDB-lite"/>
    </source>
</evidence>
<evidence type="ECO:0000313" key="2">
    <source>
        <dbReference type="EMBL" id="KAL1253691.1"/>
    </source>
</evidence>
<sequence>MSLTFREDKHPSYQSQSDSEDFNSLRRSLAPPARVYAGSIFGSDPLKLCGTANWSSPTQGSSLFQA</sequence>
<feature type="region of interest" description="Disordered" evidence="1">
    <location>
        <begin position="1"/>
        <end position="25"/>
    </location>
</feature>